<feature type="region of interest" description="Disordered" evidence="1">
    <location>
        <begin position="1"/>
        <end position="30"/>
    </location>
</feature>
<dbReference type="EMBL" id="JAAIUW010000011">
    <property type="protein sequence ID" value="KAF7809718.1"/>
    <property type="molecule type" value="Genomic_DNA"/>
</dbReference>
<organism evidence="2 3">
    <name type="scientific">Senna tora</name>
    <dbReference type="NCBI Taxonomy" id="362788"/>
    <lineage>
        <taxon>Eukaryota</taxon>
        <taxon>Viridiplantae</taxon>
        <taxon>Streptophyta</taxon>
        <taxon>Embryophyta</taxon>
        <taxon>Tracheophyta</taxon>
        <taxon>Spermatophyta</taxon>
        <taxon>Magnoliopsida</taxon>
        <taxon>eudicotyledons</taxon>
        <taxon>Gunneridae</taxon>
        <taxon>Pentapetalae</taxon>
        <taxon>rosids</taxon>
        <taxon>fabids</taxon>
        <taxon>Fabales</taxon>
        <taxon>Fabaceae</taxon>
        <taxon>Caesalpinioideae</taxon>
        <taxon>Cassia clade</taxon>
        <taxon>Senna</taxon>
    </lineage>
</organism>
<dbReference type="Proteomes" id="UP000634136">
    <property type="component" value="Unassembled WGS sequence"/>
</dbReference>
<evidence type="ECO:0000256" key="1">
    <source>
        <dbReference type="SAM" id="MobiDB-lite"/>
    </source>
</evidence>
<reference evidence="2" key="1">
    <citation type="submission" date="2020-09" db="EMBL/GenBank/DDBJ databases">
        <title>Genome-Enabled Discovery of Anthraquinone Biosynthesis in Senna tora.</title>
        <authorList>
            <person name="Kang S.-H."/>
            <person name="Pandey R.P."/>
            <person name="Lee C.-M."/>
            <person name="Sim J.-S."/>
            <person name="Jeong J.-T."/>
            <person name="Choi B.-S."/>
            <person name="Jung M."/>
            <person name="Ginzburg D."/>
            <person name="Zhao K."/>
            <person name="Won S.Y."/>
            <person name="Oh T.-J."/>
            <person name="Yu Y."/>
            <person name="Kim N.-H."/>
            <person name="Lee O.R."/>
            <person name="Lee T.-H."/>
            <person name="Bashyal P."/>
            <person name="Kim T.-S."/>
            <person name="Lee W.-H."/>
            <person name="Kawkins C."/>
            <person name="Kim C.-K."/>
            <person name="Kim J.S."/>
            <person name="Ahn B.O."/>
            <person name="Rhee S.Y."/>
            <person name="Sohng J.K."/>
        </authorList>
    </citation>
    <scope>NUCLEOTIDE SEQUENCE</scope>
    <source>
        <tissue evidence="2">Leaf</tissue>
    </source>
</reference>
<evidence type="ECO:0000313" key="3">
    <source>
        <dbReference type="Proteomes" id="UP000634136"/>
    </source>
</evidence>
<accession>A0A834W624</accession>
<keyword evidence="3" id="KW-1185">Reference proteome</keyword>
<comment type="caution">
    <text evidence="2">The sequence shown here is derived from an EMBL/GenBank/DDBJ whole genome shotgun (WGS) entry which is preliminary data.</text>
</comment>
<gene>
    <name evidence="2" type="ORF">G2W53_036461</name>
</gene>
<sequence>MAHLKPKDNDNAIPGGFEQMKRSAESLSER</sequence>
<feature type="compositionally biased region" description="Basic and acidic residues" evidence="1">
    <location>
        <begin position="1"/>
        <end position="10"/>
    </location>
</feature>
<name>A0A834W624_9FABA</name>
<dbReference type="AlphaFoldDB" id="A0A834W624"/>
<proteinExistence type="predicted"/>
<feature type="compositionally biased region" description="Basic and acidic residues" evidence="1">
    <location>
        <begin position="19"/>
        <end position="30"/>
    </location>
</feature>
<protein>
    <submittedName>
        <fullName evidence="2">Uncharacterized protein</fullName>
    </submittedName>
</protein>
<evidence type="ECO:0000313" key="2">
    <source>
        <dbReference type="EMBL" id="KAF7809718.1"/>
    </source>
</evidence>